<evidence type="ECO:0008006" key="3">
    <source>
        <dbReference type="Google" id="ProtNLM"/>
    </source>
</evidence>
<proteinExistence type="predicted"/>
<organism evidence="1 2">
    <name type="scientific">Gossypium klotzschianum</name>
    <dbReference type="NCBI Taxonomy" id="34286"/>
    <lineage>
        <taxon>Eukaryota</taxon>
        <taxon>Viridiplantae</taxon>
        <taxon>Streptophyta</taxon>
        <taxon>Embryophyta</taxon>
        <taxon>Tracheophyta</taxon>
        <taxon>Spermatophyta</taxon>
        <taxon>Magnoliopsida</taxon>
        <taxon>eudicotyledons</taxon>
        <taxon>Gunneridae</taxon>
        <taxon>Pentapetalae</taxon>
        <taxon>rosids</taxon>
        <taxon>malvids</taxon>
        <taxon>Malvales</taxon>
        <taxon>Malvaceae</taxon>
        <taxon>Malvoideae</taxon>
        <taxon>Gossypium</taxon>
    </lineage>
</organism>
<dbReference type="Proteomes" id="UP000593573">
    <property type="component" value="Unassembled WGS sequence"/>
</dbReference>
<accession>A0A7J8VR64</accession>
<reference evidence="1 2" key="1">
    <citation type="journal article" date="2019" name="Genome Biol. Evol.">
        <title>Insights into the evolution of the New World diploid cottons (Gossypium, subgenus Houzingenia) based on genome sequencing.</title>
        <authorList>
            <person name="Grover C.E."/>
            <person name="Arick M.A. 2nd"/>
            <person name="Thrash A."/>
            <person name="Conover J.L."/>
            <person name="Sanders W.S."/>
            <person name="Peterson D.G."/>
            <person name="Frelichowski J.E."/>
            <person name="Scheffler J.A."/>
            <person name="Scheffler B.E."/>
            <person name="Wendel J.F."/>
        </authorList>
    </citation>
    <scope>NUCLEOTIDE SEQUENCE [LARGE SCALE GENOMIC DNA]</scope>
    <source>
        <strain evidence="1">57</strain>
        <tissue evidence="1">Leaf</tissue>
    </source>
</reference>
<name>A0A7J8VR64_9ROSI</name>
<comment type="caution">
    <text evidence="1">The sequence shown here is derived from an EMBL/GenBank/DDBJ whole genome shotgun (WGS) entry which is preliminary data.</text>
</comment>
<protein>
    <recommendedName>
        <fullName evidence="3">RNase H type-1 domain-containing protein</fullName>
    </recommendedName>
</protein>
<dbReference type="EMBL" id="JABFAB010000011">
    <property type="protein sequence ID" value="MBA0664929.1"/>
    <property type="molecule type" value="Genomic_DNA"/>
</dbReference>
<sequence length="57" mass="6384">MRSLFDTGGPHNWSCTSMTKGWWQLPPHGWIKVNVDGSVSSTRPRTTIGGLKHYSRA</sequence>
<keyword evidence="2" id="KW-1185">Reference proteome</keyword>
<dbReference type="AlphaFoldDB" id="A0A7J8VR64"/>
<evidence type="ECO:0000313" key="1">
    <source>
        <dbReference type="EMBL" id="MBA0664929.1"/>
    </source>
</evidence>
<gene>
    <name evidence="1" type="ORF">Goklo_004865</name>
</gene>
<evidence type="ECO:0000313" key="2">
    <source>
        <dbReference type="Proteomes" id="UP000593573"/>
    </source>
</evidence>